<feature type="non-terminal residue" evidence="2">
    <location>
        <position position="345"/>
    </location>
</feature>
<gene>
    <name evidence="2" type="ORF">METZ01_LOCUS324332</name>
</gene>
<organism evidence="2">
    <name type="scientific">marine metagenome</name>
    <dbReference type="NCBI Taxonomy" id="408172"/>
    <lineage>
        <taxon>unclassified sequences</taxon>
        <taxon>metagenomes</taxon>
        <taxon>ecological metagenomes</taxon>
    </lineage>
</organism>
<reference evidence="2" key="1">
    <citation type="submission" date="2018-05" db="EMBL/GenBank/DDBJ databases">
        <authorList>
            <person name="Lanie J.A."/>
            <person name="Ng W.-L."/>
            <person name="Kazmierczak K.M."/>
            <person name="Andrzejewski T.M."/>
            <person name="Davidsen T.M."/>
            <person name="Wayne K.J."/>
            <person name="Tettelin H."/>
            <person name="Glass J.I."/>
            <person name="Rusch D."/>
            <person name="Podicherti R."/>
            <person name="Tsui H.-C.T."/>
            <person name="Winkler M.E."/>
        </authorList>
    </citation>
    <scope>NUCLEOTIDE SEQUENCE</scope>
</reference>
<feature type="region of interest" description="Disordered" evidence="1">
    <location>
        <begin position="155"/>
        <end position="175"/>
    </location>
</feature>
<protein>
    <recommendedName>
        <fullName evidence="3">Glycosyl hydrolase family 32 N-terminal domain-containing protein</fullName>
    </recommendedName>
</protein>
<dbReference type="InterPro" id="IPR023296">
    <property type="entry name" value="Glyco_hydro_beta-prop_sf"/>
</dbReference>
<proteinExistence type="predicted"/>
<evidence type="ECO:0008006" key="3">
    <source>
        <dbReference type="Google" id="ProtNLM"/>
    </source>
</evidence>
<dbReference type="EMBL" id="UINC01106665">
    <property type="protein sequence ID" value="SVC71478.1"/>
    <property type="molecule type" value="Genomic_DNA"/>
</dbReference>
<accession>A0A382PFK0</accession>
<sequence length="345" mass="38790">PKRHAANPMIGETKPWEVAIGYCTVYRDIRTGLHQCWYQSYSGNHANDPTRRVVVCYATSNDGVVWEKPNLGLFDYNGDNNTNIVLVGNGGRSVNYGASVLVDHRDSDREKRYKMAYWDFVNVAGRQVPGLCVAFSRDGIHWVKHSKAPLLQGAYGDPTQPPLSAESQGEPPTRPAISDVIDLMWDPRRDCFVIYSKTWIDAPDGRRFWKRAIIRTESKDFVHWSMPQLIIVPDDGDLGQIHGASVFYIHGVYLATLQRLDFGGFDRGGTGNMPAELALSRDGIHWHRSFQDEMFLPVTGDGETFDAGCLWTSSTPIHLPEEIRFYYGAYPGWNSDLENDSTGIG</sequence>
<name>A0A382PFK0_9ZZZZ</name>
<dbReference type="Gene3D" id="2.115.10.20">
    <property type="entry name" value="Glycosyl hydrolase domain, family 43"/>
    <property type="match status" value="2"/>
</dbReference>
<dbReference type="SUPFAM" id="SSF75005">
    <property type="entry name" value="Arabinanase/levansucrase/invertase"/>
    <property type="match status" value="1"/>
</dbReference>
<evidence type="ECO:0000256" key="1">
    <source>
        <dbReference type="SAM" id="MobiDB-lite"/>
    </source>
</evidence>
<dbReference type="AlphaFoldDB" id="A0A382PFK0"/>
<feature type="non-terminal residue" evidence="2">
    <location>
        <position position="1"/>
    </location>
</feature>
<evidence type="ECO:0000313" key="2">
    <source>
        <dbReference type="EMBL" id="SVC71478.1"/>
    </source>
</evidence>